<feature type="domain" description="FAD-binding" evidence="1">
    <location>
        <begin position="5"/>
        <end position="335"/>
    </location>
</feature>
<dbReference type="AlphaFoldDB" id="A0A1T2YE69"/>
<evidence type="ECO:0000313" key="2">
    <source>
        <dbReference type="EMBL" id="OPA90418.1"/>
    </source>
</evidence>
<evidence type="ECO:0000259" key="1">
    <source>
        <dbReference type="Pfam" id="PF01494"/>
    </source>
</evidence>
<evidence type="ECO:0000313" key="3">
    <source>
        <dbReference type="Proteomes" id="UP000190965"/>
    </source>
</evidence>
<dbReference type="GO" id="GO:0071949">
    <property type="term" value="F:FAD binding"/>
    <property type="evidence" value="ECO:0007669"/>
    <property type="project" value="InterPro"/>
</dbReference>
<dbReference type="Gene3D" id="3.30.9.10">
    <property type="entry name" value="D-Amino Acid Oxidase, subunit A, domain 2"/>
    <property type="match status" value="1"/>
</dbReference>
<dbReference type="SUPFAM" id="SSF51905">
    <property type="entry name" value="FAD/NAD(P)-binding domain"/>
    <property type="match status" value="1"/>
</dbReference>
<reference evidence="2 3" key="1">
    <citation type="submission" date="2016-12" db="EMBL/GenBank/DDBJ databases">
        <title>Draft genome sequences of seven strains of Pseudomonas fluorescens that produce 4-formylaminooxyvinylglycine.</title>
        <authorList>
            <person name="Okrent R.A."/>
            <person name="Manning V.A."/>
            <person name="Trippe K.M."/>
        </authorList>
    </citation>
    <scope>NUCLEOTIDE SEQUENCE [LARGE SCALE GENOMIC DNA]</scope>
    <source>
        <strain evidence="2 3">P5A</strain>
    </source>
</reference>
<dbReference type="InterPro" id="IPR036188">
    <property type="entry name" value="FAD/NAD-bd_sf"/>
</dbReference>
<dbReference type="OrthoDB" id="5499180at2"/>
<sequence>MNAQKILVTGASIAGPALAYWLSRQGKDVTVVERAPAFRDAGQTVDLRGAGRVAAQRMGLEDLVRANATHEQGIAFVDRANRTKAFIGVDAFDGEGPVAELEILRGELAKLLIQHSGDQVAYRFGDSIEALDDDGDQVYVRFKSGLEQVYDLVIVAEGIGSSTRNKVFGSDVQRRPFDLYTAYFTIPRQPSDKQVMRWYNIPGGRCVCLRPDNLGTTRAFLSFQQAPCGYEKLTLDEQKSLLKRLFADAGWETPRVLAALEDAPDLYLEAIGQVKMPRWSKGRIALVGDAAYCASPISGMGTSLGLCGAYVLAGELGRHADHSQAFAAYEKLMRPYVAQAQSVPKFAPRLASPHSRLGIAIGHAVLKLATAPRLKALFGKILTPKADAIDLPFYEDRPRLK</sequence>
<dbReference type="PANTHER" id="PTHR46865:SF2">
    <property type="entry name" value="MONOOXYGENASE"/>
    <property type="match status" value="1"/>
</dbReference>
<dbReference type="InterPro" id="IPR002938">
    <property type="entry name" value="FAD-bd"/>
</dbReference>
<dbReference type="PANTHER" id="PTHR46865">
    <property type="entry name" value="OXIDOREDUCTASE-RELATED"/>
    <property type="match status" value="1"/>
</dbReference>
<dbReference type="Proteomes" id="UP000190965">
    <property type="component" value="Unassembled WGS sequence"/>
</dbReference>
<keyword evidence="2" id="KW-0503">Monooxygenase</keyword>
<dbReference type="Pfam" id="PF01494">
    <property type="entry name" value="FAD_binding_3"/>
    <property type="match status" value="1"/>
</dbReference>
<comment type="caution">
    <text evidence="2">The sequence shown here is derived from an EMBL/GenBank/DDBJ whole genome shotgun (WGS) entry which is preliminary data.</text>
</comment>
<dbReference type="Gene3D" id="3.50.50.60">
    <property type="entry name" value="FAD/NAD(P)-binding domain"/>
    <property type="match status" value="1"/>
</dbReference>
<keyword evidence="2" id="KW-0560">Oxidoreductase</keyword>
<dbReference type="InterPro" id="IPR051704">
    <property type="entry name" value="FAD_aromatic-hydroxylase"/>
</dbReference>
<dbReference type="RefSeq" id="WP_078741739.1">
    <property type="nucleotide sequence ID" value="NZ_MSDF01000028.1"/>
</dbReference>
<protein>
    <submittedName>
        <fullName evidence="2">FAD-binding monooxygenase</fullName>
    </submittedName>
</protein>
<organism evidence="2 3">
    <name type="scientific">Pseudomonas fluorescens</name>
    <dbReference type="NCBI Taxonomy" id="294"/>
    <lineage>
        <taxon>Bacteria</taxon>
        <taxon>Pseudomonadati</taxon>
        <taxon>Pseudomonadota</taxon>
        <taxon>Gammaproteobacteria</taxon>
        <taxon>Pseudomonadales</taxon>
        <taxon>Pseudomonadaceae</taxon>
        <taxon>Pseudomonas</taxon>
    </lineage>
</organism>
<name>A0A1T2YE69_PSEFL</name>
<dbReference type="GO" id="GO:0004497">
    <property type="term" value="F:monooxygenase activity"/>
    <property type="evidence" value="ECO:0007669"/>
    <property type="project" value="UniProtKB-KW"/>
</dbReference>
<dbReference type="EMBL" id="MSDF01000028">
    <property type="protein sequence ID" value="OPA90418.1"/>
    <property type="molecule type" value="Genomic_DNA"/>
</dbReference>
<proteinExistence type="predicted"/>
<gene>
    <name evidence="2" type="ORF">BFW87_21555</name>
</gene>
<accession>A0A1T2YE69</accession>
<dbReference type="PRINTS" id="PR00420">
    <property type="entry name" value="RNGMNOXGNASE"/>
</dbReference>